<dbReference type="Gene3D" id="2.40.50.100">
    <property type="match status" value="1"/>
</dbReference>
<name>A0A099LX50_9VIBR</name>
<dbReference type="NCBIfam" id="TIGR01730">
    <property type="entry name" value="RND_mfp"/>
    <property type="match status" value="1"/>
</dbReference>
<keyword evidence="4" id="KW-1185">Reference proteome</keyword>
<dbReference type="PANTHER" id="PTHR30469">
    <property type="entry name" value="MULTIDRUG RESISTANCE PROTEIN MDTA"/>
    <property type="match status" value="1"/>
</dbReference>
<evidence type="ECO:0000313" key="4">
    <source>
        <dbReference type="Proteomes" id="UP000029994"/>
    </source>
</evidence>
<evidence type="ECO:0000313" key="3">
    <source>
        <dbReference type="EMBL" id="KGK11971.1"/>
    </source>
</evidence>
<proteinExistence type="inferred from homology"/>
<dbReference type="PRINTS" id="PR01490">
    <property type="entry name" value="RTXTOXIND"/>
</dbReference>
<keyword evidence="2" id="KW-0732">Signal</keyword>
<dbReference type="RefSeq" id="WP_039427635.1">
    <property type="nucleotide sequence ID" value="NZ_CP061844.1"/>
</dbReference>
<dbReference type="GO" id="GO:1990281">
    <property type="term" value="C:efflux pump complex"/>
    <property type="evidence" value="ECO:0007669"/>
    <property type="project" value="TreeGrafter"/>
</dbReference>
<dbReference type="eggNOG" id="COG0845">
    <property type="taxonomic scope" value="Bacteria"/>
</dbReference>
<dbReference type="STRING" id="29495.EA26_11880"/>
<feature type="chain" id="PRO_5001950321" evidence="2">
    <location>
        <begin position="24"/>
        <end position="353"/>
    </location>
</feature>
<dbReference type="AlphaFoldDB" id="A0A099LX50"/>
<dbReference type="GO" id="GO:0015562">
    <property type="term" value="F:efflux transmembrane transporter activity"/>
    <property type="evidence" value="ECO:0007669"/>
    <property type="project" value="TreeGrafter"/>
</dbReference>
<protein>
    <submittedName>
        <fullName evidence="3">Membrane protein</fullName>
    </submittedName>
</protein>
<dbReference type="PROSITE" id="PS51257">
    <property type="entry name" value="PROKAR_LIPOPROTEIN"/>
    <property type="match status" value="1"/>
</dbReference>
<dbReference type="Gene3D" id="1.10.287.470">
    <property type="entry name" value="Helix hairpin bin"/>
    <property type="match status" value="1"/>
</dbReference>
<feature type="signal peptide" evidence="2">
    <location>
        <begin position="1"/>
        <end position="23"/>
    </location>
</feature>
<reference evidence="3 4" key="1">
    <citation type="submission" date="2014-04" db="EMBL/GenBank/DDBJ databases">
        <title>Genome sequencing of Vibrio navarrensis strains.</title>
        <authorList>
            <person name="Gladney L.M."/>
            <person name="Katz L.S."/>
            <person name="Marino-Ramirez L."/>
            <person name="Jordan I.K."/>
        </authorList>
    </citation>
    <scope>NUCLEOTIDE SEQUENCE [LARGE SCALE GENOMIC DNA]</scope>
    <source>
        <strain evidence="3 4">ATCC 51183</strain>
    </source>
</reference>
<dbReference type="Gene3D" id="2.40.30.170">
    <property type="match status" value="1"/>
</dbReference>
<evidence type="ECO:0000256" key="2">
    <source>
        <dbReference type="SAM" id="SignalP"/>
    </source>
</evidence>
<dbReference type="PANTHER" id="PTHR30469:SF20">
    <property type="entry name" value="EFFLUX RND TRANSPORTER PERIPLASMIC ADAPTOR SUBUNIT"/>
    <property type="match status" value="1"/>
</dbReference>
<dbReference type="GeneID" id="43683867"/>
<dbReference type="EMBL" id="JMCG01000001">
    <property type="protein sequence ID" value="KGK11971.1"/>
    <property type="molecule type" value="Genomic_DNA"/>
</dbReference>
<dbReference type="SUPFAM" id="SSF111369">
    <property type="entry name" value="HlyD-like secretion proteins"/>
    <property type="match status" value="1"/>
</dbReference>
<dbReference type="Gene3D" id="2.40.420.20">
    <property type="match status" value="1"/>
</dbReference>
<accession>A0A099LX50</accession>
<sequence length="353" mass="39048">MNKSLITLTLLSVLALAGCQEHAPDHQSDVLTVSTYQVGAPVTTQYRVFKGQVVAAEQTPIAFRTTGEILQVLVRAGDRVKQGQLLAKLDDSKQKQALEDAKAKHALALKQHERGKELFERAMISQAELDELTANRQLANAQYQMAKNQMEYTRLVAPFPGTVTDVFKERYERPEIGEPILNLYQDDKVYVQIELSDNVLAKVDPDRQSATYQPKARFSGVEGEFPVHYLEYTSEPDPQSRSYAMWLAMEQISPPILPGTSASVEVDMQAAGITSVDGYQLPMTSLDAGRESGEFFVWKLNQGQVTRVVVKISQINGQGAIVSSGITSGDVIVNSSLRKLREGKTVKMVESNQ</sequence>
<evidence type="ECO:0000256" key="1">
    <source>
        <dbReference type="ARBA" id="ARBA00009477"/>
    </source>
</evidence>
<dbReference type="InterPro" id="IPR006143">
    <property type="entry name" value="RND_pump_MFP"/>
</dbReference>
<gene>
    <name evidence="3" type="ORF">EA26_11880</name>
</gene>
<comment type="similarity">
    <text evidence="1">Belongs to the membrane fusion protein (MFP) (TC 8.A.1) family.</text>
</comment>
<comment type="caution">
    <text evidence="3">The sequence shown here is derived from an EMBL/GenBank/DDBJ whole genome shotgun (WGS) entry which is preliminary data.</text>
</comment>
<dbReference type="Proteomes" id="UP000029994">
    <property type="component" value="Unassembled WGS sequence"/>
</dbReference>
<organism evidence="3 4">
    <name type="scientific">Vibrio navarrensis</name>
    <dbReference type="NCBI Taxonomy" id="29495"/>
    <lineage>
        <taxon>Bacteria</taxon>
        <taxon>Pseudomonadati</taxon>
        <taxon>Pseudomonadota</taxon>
        <taxon>Gammaproteobacteria</taxon>
        <taxon>Vibrionales</taxon>
        <taxon>Vibrionaceae</taxon>
        <taxon>Vibrio</taxon>
    </lineage>
</organism>